<comment type="caution">
    <text evidence="2">The sequence shown here is derived from an EMBL/GenBank/DDBJ whole genome shotgun (WGS) entry which is preliminary data.</text>
</comment>
<dbReference type="AlphaFoldDB" id="A0AA88XXK4"/>
<organism evidence="2 3">
    <name type="scientific">Pinctada imbricata</name>
    <name type="common">Atlantic pearl-oyster</name>
    <name type="synonym">Pinctada martensii</name>
    <dbReference type="NCBI Taxonomy" id="66713"/>
    <lineage>
        <taxon>Eukaryota</taxon>
        <taxon>Metazoa</taxon>
        <taxon>Spiralia</taxon>
        <taxon>Lophotrochozoa</taxon>
        <taxon>Mollusca</taxon>
        <taxon>Bivalvia</taxon>
        <taxon>Autobranchia</taxon>
        <taxon>Pteriomorphia</taxon>
        <taxon>Pterioida</taxon>
        <taxon>Pterioidea</taxon>
        <taxon>Pteriidae</taxon>
        <taxon>Pinctada</taxon>
    </lineage>
</organism>
<sequence>MPGDIGGLDARLARPKTSPGVLMGRGERTHGEDGEEEYHVELLEYEWPDLPPLPHFKDAITRKTVSKGISYLLPVDKGKNSINSQYRTDLRAMFQEPYSDENLLGFDEGKVKLSAKVHFDTNSADLKWSKKHLTSIPFSLNSESENVRRLYARSAPAGGSRGTGFSVDKMRTRSSLYLPMKTKAHPEALKLRKEVEEIVKSVQVVETDYDDNLYTDKMEEETVETANTGKSFKNRGSIGNVSVTSSHYAKPGRLKLTAEKFSTYDQLRTAKPPKPTIPDVLKSRFLTPVKNQEIWEWLHYGEEMTEFEYFLSVCG</sequence>
<protein>
    <submittedName>
        <fullName evidence="2">Uncharacterized protein</fullName>
    </submittedName>
</protein>
<gene>
    <name evidence="2" type="ORF">FSP39_001076</name>
</gene>
<dbReference type="Proteomes" id="UP001186944">
    <property type="component" value="Unassembled WGS sequence"/>
</dbReference>
<reference evidence="2" key="1">
    <citation type="submission" date="2019-08" db="EMBL/GenBank/DDBJ databases">
        <title>The improved chromosome-level genome for the pearl oyster Pinctada fucata martensii using PacBio sequencing and Hi-C.</title>
        <authorList>
            <person name="Zheng Z."/>
        </authorList>
    </citation>
    <scope>NUCLEOTIDE SEQUENCE</scope>
    <source>
        <strain evidence="2">ZZ-2019</strain>
        <tissue evidence="2">Adductor muscle</tissue>
    </source>
</reference>
<evidence type="ECO:0000313" key="2">
    <source>
        <dbReference type="EMBL" id="KAK3094387.1"/>
    </source>
</evidence>
<dbReference type="EMBL" id="VSWD01000008">
    <property type="protein sequence ID" value="KAK3094387.1"/>
    <property type="molecule type" value="Genomic_DNA"/>
</dbReference>
<keyword evidence="3" id="KW-1185">Reference proteome</keyword>
<name>A0AA88XXK4_PINIB</name>
<evidence type="ECO:0000256" key="1">
    <source>
        <dbReference type="SAM" id="MobiDB-lite"/>
    </source>
</evidence>
<accession>A0AA88XXK4</accession>
<feature type="region of interest" description="Disordered" evidence="1">
    <location>
        <begin position="1"/>
        <end position="33"/>
    </location>
</feature>
<proteinExistence type="predicted"/>
<evidence type="ECO:0000313" key="3">
    <source>
        <dbReference type="Proteomes" id="UP001186944"/>
    </source>
</evidence>